<evidence type="ECO:0000256" key="3">
    <source>
        <dbReference type="ARBA" id="ARBA00022692"/>
    </source>
</evidence>
<dbReference type="Gene3D" id="1.20.1250.20">
    <property type="entry name" value="MFS general substrate transporter like domains"/>
    <property type="match status" value="1"/>
</dbReference>
<evidence type="ECO:0000256" key="2">
    <source>
        <dbReference type="ARBA" id="ARBA00022448"/>
    </source>
</evidence>
<gene>
    <name evidence="9" type="ORF">CBYS24578_00008388</name>
</gene>
<dbReference type="GO" id="GO:0022857">
    <property type="term" value="F:transmembrane transporter activity"/>
    <property type="evidence" value="ECO:0007669"/>
    <property type="project" value="InterPro"/>
</dbReference>
<feature type="transmembrane region" description="Helical" evidence="7">
    <location>
        <begin position="393"/>
        <end position="413"/>
    </location>
</feature>
<dbReference type="InterPro" id="IPR036259">
    <property type="entry name" value="MFS_trans_sf"/>
</dbReference>
<feature type="region of interest" description="Disordered" evidence="6">
    <location>
        <begin position="1"/>
        <end position="44"/>
    </location>
</feature>
<protein>
    <recommendedName>
        <fullName evidence="8">Major facilitator superfamily (MFS) profile domain-containing protein</fullName>
    </recommendedName>
</protein>
<evidence type="ECO:0000313" key="9">
    <source>
        <dbReference type="EMBL" id="CAG9981538.1"/>
    </source>
</evidence>
<comment type="subcellular location">
    <subcellularLocation>
        <location evidence="1">Membrane</location>
        <topology evidence="1">Multi-pass membrane protein</topology>
    </subcellularLocation>
</comment>
<keyword evidence="10" id="KW-1185">Reference proteome</keyword>
<dbReference type="Proteomes" id="UP000754883">
    <property type="component" value="Unassembled WGS sequence"/>
</dbReference>
<name>A0A9N9UAK1_9HYPO</name>
<dbReference type="Gene3D" id="1.20.1720.10">
    <property type="entry name" value="Multidrug resistance protein D"/>
    <property type="match status" value="1"/>
</dbReference>
<dbReference type="PANTHER" id="PTHR23502:SF51">
    <property type="entry name" value="QUINIDINE RESISTANCE PROTEIN 1-RELATED"/>
    <property type="match status" value="1"/>
</dbReference>
<feature type="domain" description="Major facilitator superfamily (MFS) profile" evidence="8">
    <location>
        <begin position="63"/>
        <end position="510"/>
    </location>
</feature>
<organism evidence="9 10">
    <name type="scientific">Clonostachys byssicola</name>
    <dbReference type="NCBI Taxonomy" id="160290"/>
    <lineage>
        <taxon>Eukaryota</taxon>
        <taxon>Fungi</taxon>
        <taxon>Dikarya</taxon>
        <taxon>Ascomycota</taxon>
        <taxon>Pezizomycotina</taxon>
        <taxon>Sordariomycetes</taxon>
        <taxon>Hypocreomycetidae</taxon>
        <taxon>Hypocreales</taxon>
        <taxon>Bionectriaceae</taxon>
        <taxon>Clonostachys</taxon>
    </lineage>
</organism>
<keyword evidence="5 7" id="KW-0472">Membrane</keyword>
<dbReference type="InterPro" id="IPR020846">
    <property type="entry name" value="MFS_dom"/>
</dbReference>
<evidence type="ECO:0000313" key="10">
    <source>
        <dbReference type="Proteomes" id="UP000754883"/>
    </source>
</evidence>
<evidence type="ECO:0000256" key="4">
    <source>
        <dbReference type="ARBA" id="ARBA00022989"/>
    </source>
</evidence>
<dbReference type="OrthoDB" id="440553at2759"/>
<reference evidence="9 10" key="2">
    <citation type="submission" date="2021-10" db="EMBL/GenBank/DDBJ databases">
        <authorList>
            <person name="Piombo E."/>
        </authorList>
    </citation>
    <scope>NUCLEOTIDE SEQUENCE [LARGE SCALE GENOMIC DNA]</scope>
</reference>
<dbReference type="PRINTS" id="PR01036">
    <property type="entry name" value="TCRTETB"/>
</dbReference>
<evidence type="ECO:0000256" key="1">
    <source>
        <dbReference type="ARBA" id="ARBA00004141"/>
    </source>
</evidence>
<feature type="transmembrane region" description="Helical" evidence="7">
    <location>
        <begin position="485"/>
        <end position="506"/>
    </location>
</feature>
<reference evidence="10" key="1">
    <citation type="submission" date="2019-06" db="EMBL/GenBank/DDBJ databases">
        <authorList>
            <person name="Broberg M."/>
        </authorList>
    </citation>
    <scope>NUCLEOTIDE SEQUENCE [LARGE SCALE GENOMIC DNA]</scope>
</reference>
<dbReference type="AlphaFoldDB" id="A0A9N9UAK1"/>
<dbReference type="PROSITE" id="PS50850">
    <property type="entry name" value="MFS"/>
    <property type="match status" value="1"/>
</dbReference>
<feature type="transmembrane region" description="Helical" evidence="7">
    <location>
        <begin position="419"/>
        <end position="441"/>
    </location>
</feature>
<feature type="transmembrane region" description="Helical" evidence="7">
    <location>
        <begin position="331"/>
        <end position="355"/>
    </location>
</feature>
<keyword evidence="3 7" id="KW-0812">Transmembrane</keyword>
<keyword evidence="2" id="KW-0813">Transport</keyword>
<feature type="transmembrane region" description="Helical" evidence="7">
    <location>
        <begin position="94"/>
        <end position="117"/>
    </location>
</feature>
<feature type="transmembrane region" description="Helical" evidence="7">
    <location>
        <begin position="218"/>
        <end position="237"/>
    </location>
</feature>
<dbReference type="SUPFAM" id="SSF103473">
    <property type="entry name" value="MFS general substrate transporter"/>
    <property type="match status" value="1"/>
</dbReference>
<feature type="transmembrane region" description="Helical" evidence="7">
    <location>
        <begin position="63"/>
        <end position="82"/>
    </location>
</feature>
<feature type="transmembrane region" description="Helical" evidence="7">
    <location>
        <begin position="187"/>
        <end position="206"/>
    </location>
</feature>
<dbReference type="Pfam" id="PF07690">
    <property type="entry name" value="MFS_1"/>
    <property type="match status" value="1"/>
</dbReference>
<dbReference type="PANTHER" id="PTHR23502">
    <property type="entry name" value="MAJOR FACILITATOR SUPERFAMILY"/>
    <property type="match status" value="1"/>
</dbReference>
<feature type="transmembrane region" description="Helical" evidence="7">
    <location>
        <begin position="305"/>
        <end position="325"/>
    </location>
</feature>
<feature type="compositionally biased region" description="Polar residues" evidence="6">
    <location>
        <begin position="266"/>
        <end position="280"/>
    </location>
</feature>
<keyword evidence="4 7" id="KW-1133">Transmembrane helix</keyword>
<sequence>MSADAVSRSDPSDEKTTHHPEKPRNAADLSSTRNAEEEEGATGLEEVSEAPYTIFSAREKASIIVLVSFLAIISPLSGSIYLPALTSIADSLQISISLVNLTVTTYLIFQGIAPSFIGNFSDSYGRRPAYVICCVIYLAANIGLALQNSYAALLVLRCVQSCGSSATIALGSATAADMVTRAERGKYLGYAAMGVTLGPTLGPVIGGLLDHYLGWRSIFWFLTILSGVLFLLVFAILPETCRSVVGNGSVPPPWWNMSLVGFQKQRQSKGQDNTMPNSATEKPKRKRPNPFASLIMFGDKTTGTLLGFGAIMYGGFYIVLTTLSTELSARFGYSSVIVGLCFLPLGLGTICYRYTGGYLMDWNFRRHMKKAGLEWDKQHQQDLKSLPIERIRLEVTLPLTYVACAMLIVYGWVMDKQLSLAGIEVSLFFLAVSFSGALNNLNTLIVDLHAESPATAVAANNLARCLTGAGAAAIGTPMIDRLSIGWTSVFVSGVWAVGTLLLWLVLARGQRWRNAKAVDNTDGNNNRA</sequence>
<evidence type="ECO:0000256" key="7">
    <source>
        <dbReference type="SAM" id="Phobius"/>
    </source>
</evidence>
<feature type="compositionally biased region" description="Basic and acidic residues" evidence="6">
    <location>
        <begin position="10"/>
        <end position="25"/>
    </location>
</feature>
<dbReference type="GO" id="GO:0005886">
    <property type="term" value="C:plasma membrane"/>
    <property type="evidence" value="ECO:0007669"/>
    <property type="project" value="TreeGrafter"/>
</dbReference>
<evidence type="ECO:0000256" key="5">
    <source>
        <dbReference type="ARBA" id="ARBA00023136"/>
    </source>
</evidence>
<proteinExistence type="predicted"/>
<dbReference type="InterPro" id="IPR011701">
    <property type="entry name" value="MFS"/>
</dbReference>
<evidence type="ECO:0000259" key="8">
    <source>
        <dbReference type="PROSITE" id="PS50850"/>
    </source>
</evidence>
<accession>A0A9N9UAK1</accession>
<feature type="region of interest" description="Disordered" evidence="6">
    <location>
        <begin position="266"/>
        <end position="287"/>
    </location>
</feature>
<evidence type="ECO:0000256" key="6">
    <source>
        <dbReference type="SAM" id="MobiDB-lite"/>
    </source>
</evidence>
<dbReference type="FunFam" id="1.20.1720.10:FF:000009">
    <property type="entry name" value="MFS multidrug transporter"/>
    <property type="match status" value="1"/>
</dbReference>
<dbReference type="EMBL" id="CABFNO020001323">
    <property type="protein sequence ID" value="CAG9981538.1"/>
    <property type="molecule type" value="Genomic_DNA"/>
</dbReference>
<comment type="caution">
    <text evidence="9">The sequence shown here is derived from an EMBL/GenBank/DDBJ whole genome shotgun (WGS) entry which is preliminary data.</text>
</comment>
<feature type="transmembrane region" description="Helical" evidence="7">
    <location>
        <begin position="129"/>
        <end position="146"/>
    </location>
</feature>
<feature type="transmembrane region" description="Helical" evidence="7">
    <location>
        <begin position="462"/>
        <end position="479"/>
    </location>
</feature>